<evidence type="ECO:0000256" key="4">
    <source>
        <dbReference type="PROSITE-ProRule" id="PRU00335"/>
    </source>
</evidence>
<keyword evidence="2 4" id="KW-0238">DNA-binding</keyword>
<dbReference type="InterPro" id="IPR023772">
    <property type="entry name" value="DNA-bd_HTH_TetR-type_CS"/>
</dbReference>
<geneLocation type="plasmid" evidence="7 8">
    <name>unnamed2</name>
</geneLocation>
<evidence type="ECO:0000256" key="2">
    <source>
        <dbReference type="ARBA" id="ARBA00023125"/>
    </source>
</evidence>
<feature type="compositionally biased region" description="Gly residues" evidence="5">
    <location>
        <begin position="31"/>
        <end position="50"/>
    </location>
</feature>
<name>A0A344UB16_9ACTN</name>
<proteinExistence type="predicted"/>
<keyword evidence="8" id="KW-1185">Reference proteome</keyword>
<dbReference type="Proteomes" id="UP000252004">
    <property type="component" value="Plasmid unnamed2"/>
</dbReference>
<accession>A0A344UB16</accession>
<evidence type="ECO:0000259" key="6">
    <source>
        <dbReference type="PROSITE" id="PS50977"/>
    </source>
</evidence>
<sequence length="281" mass="28596">MAGARRTTAGAAGAAAGTAGRAAAGTAGRAGAAGGAGRAGGRAAGRGGGAVQERSERTRRRLVRAGAEMFHRNGYAQSTLGDIARTAGVTKGALYFHFGSKDELAEAVQQRGAALLGETVHELRAAGASPLQALVTTTHWLARALHDDPAVPASFRITKECTGRPAGTADFHRAWLGAVRTLLRQARDAGELRPGLGWESAESLVAAAACGIEALAAAGMPNDELRSRVAAMWELLLPGLVPGTAAAAYALRPPGEEPAGPPAPVAAPRRPGTAEPLECRR</sequence>
<feature type="DNA-binding region" description="H-T-H motif" evidence="4">
    <location>
        <begin position="79"/>
        <end position="98"/>
    </location>
</feature>
<dbReference type="PANTHER" id="PTHR30055:SF234">
    <property type="entry name" value="HTH-TYPE TRANSCRIPTIONAL REGULATOR BETI"/>
    <property type="match status" value="1"/>
</dbReference>
<dbReference type="SUPFAM" id="SSF48498">
    <property type="entry name" value="Tetracyclin repressor-like, C-terminal domain"/>
    <property type="match status" value="1"/>
</dbReference>
<dbReference type="PROSITE" id="PS50977">
    <property type="entry name" value="HTH_TETR_2"/>
    <property type="match status" value="1"/>
</dbReference>
<dbReference type="KEGG" id="sgz:C0216_31820"/>
<dbReference type="GO" id="GO:0003700">
    <property type="term" value="F:DNA-binding transcription factor activity"/>
    <property type="evidence" value="ECO:0007669"/>
    <property type="project" value="TreeGrafter"/>
</dbReference>
<dbReference type="PANTHER" id="PTHR30055">
    <property type="entry name" value="HTH-TYPE TRANSCRIPTIONAL REGULATOR RUTR"/>
    <property type="match status" value="1"/>
</dbReference>
<evidence type="ECO:0000313" key="8">
    <source>
        <dbReference type="Proteomes" id="UP000252004"/>
    </source>
</evidence>
<keyword evidence="7" id="KW-0614">Plasmid</keyword>
<keyword evidence="3" id="KW-0804">Transcription</keyword>
<dbReference type="InterPro" id="IPR036271">
    <property type="entry name" value="Tet_transcr_reg_TetR-rel_C_sf"/>
</dbReference>
<dbReference type="InterPro" id="IPR050109">
    <property type="entry name" value="HTH-type_TetR-like_transc_reg"/>
</dbReference>
<dbReference type="EMBL" id="CP030864">
    <property type="protein sequence ID" value="AXE28087.1"/>
    <property type="molecule type" value="Genomic_DNA"/>
</dbReference>
<dbReference type="PROSITE" id="PS01081">
    <property type="entry name" value="HTH_TETR_1"/>
    <property type="match status" value="1"/>
</dbReference>
<dbReference type="PRINTS" id="PR00455">
    <property type="entry name" value="HTHTETR"/>
</dbReference>
<protein>
    <submittedName>
        <fullName evidence="7">TetR/AcrR family transcriptional regulator</fullName>
    </submittedName>
</protein>
<evidence type="ECO:0000256" key="1">
    <source>
        <dbReference type="ARBA" id="ARBA00023015"/>
    </source>
</evidence>
<evidence type="ECO:0000313" key="7">
    <source>
        <dbReference type="EMBL" id="AXE28087.1"/>
    </source>
</evidence>
<feature type="region of interest" description="Disordered" evidence="5">
    <location>
        <begin position="1"/>
        <end position="58"/>
    </location>
</feature>
<feature type="domain" description="HTH tetR-type" evidence="6">
    <location>
        <begin position="56"/>
        <end position="116"/>
    </location>
</feature>
<dbReference type="InterPro" id="IPR001647">
    <property type="entry name" value="HTH_TetR"/>
</dbReference>
<dbReference type="NCBIfam" id="NF041196">
    <property type="entry name" value="ScbR_bind_reg"/>
    <property type="match status" value="1"/>
</dbReference>
<dbReference type="Pfam" id="PF00440">
    <property type="entry name" value="TetR_N"/>
    <property type="match status" value="1"/>
</dbReference>
<keyword evidence="1" id="KW-0805">Transcription regulation</keyword>
<dbReference type="Gene3D" id="1.10.357.10">
    <property type="entry name" value="Tetracycline Repressor, domain 2"/>
    <property type="match status" value="1"/>
</dbReference>
<feature type="compositionally biased region" description="Low complexity" evidence="5">
    <location>
        <begin position="1"/>
        <end position="30"/>
    </location>
</feature>
<evidence type="ECO:0000256" key="5">
    <source>
        <dbReference type="SAM" id="MobiDB-lite"/>
    </source>
</evidence>
<dbReference type="InterPro" id="IPR009057">
    <property type="entry name" value="Homeodomain-like_sf"/>
</dbReference>
<dbReference type="GO" id="GO:0000976">
    <property type="term" value="F:transcription cis-regulatory region binding"/>
    <property type="evidence" value="ECO:0007669"/>
    <property type="project" value="TreeGrafter"/>
</dbReference>
<dbReference type="SUPFAM" id="SSF46689">
    <property type="entry name" value="Homeodomain-like"/>
    <property type="match status" value="1"/>
</dbReference>
<gene>
    <name evidence="7" type="ORF">C0216_31820</name>
</gene>
<organism evidence="7 8">
    <name type="scientific">Streptomyces globosus</name>
    <dbReference type="NCBI Taxonomy" id="68209"/>
    <lineage>
        <taxon>Bacteria</taxon>
        <taxon>Bacillati</taxon>
        <taxon>Actinomycetota</taxon>
        <taxon>Actinomycetes</taxon>
        <taxon>Kitasatosporales</taxon>
        <taxon>Streptomycetaceae</taxon>
        <taxon>Streptomyces</taxon>
    </lineage>
</organism>
<dbReference type="OrthoDB" id="3237195at2"/>
<reference evidence="7 8" key="1">
    <citation type="submission" date="2018-01" db="EMBL/GenBank/DDBJ databases">
        <title>Draft genome Sequence of streptomyces globosus LZH-48.</title>
        <authorList>
            <person name="Ran K."/>
            <person name="Li Z."/>
            <person name="Wei S."/>
            <person name="Dong R."/>
        </authorList>
    </citation>
    <scope>NUCLEOTIDE SEQUENCE [LARGE SCALE GENOMIC DNA]</scope>
    <source>
        <strain evidence="7 8">LZH-48</strain>
        <plasmid evidence="7 8">unnamed2</plasmid>
    </source>
</reference>
<dbReference type="AlphaFoldDB" id="A0A344UB16"/>
<dbReference type="InterPro" id="IPR047923">
    <property type="entry name" value="ArpA-like"/>
</dbReference>
<feature type="region of interest" description="Disordered" evidence="5">
    <location>
        <begin position="251"/>
        <end position="281"/>
    </location>
</feature>
<evidence type="ECO:0000256" key="3">
    <source>
        <dbReference type="ARBA" id="ARBA00023163"/>
    </source>
</evidence>